<proteinExistence type="inferred from homology"/>
<dbReference type="NCBIfam" id="TIGR04335">
    <property type="entry name" value="AmmeMemoSam_A"/>
    <property type="match status" value="1"/>
</dbReference>
<dbReference type="CDD" id="cd07361">
    <property type="entry name" value="MEMO_like"/>
    <property type="match status" value="1"/>
</dbReference>
<dbReference type="AlphaFoldDB" id="Q3SII9"/>
<dbReference type="InterPro" id="IPR036071">
    <property type="entry name" value="AMMECR1_dom_sf"/>
</dbReference>
<dbReference type="OrthoDB" id="9782820at2"/>
<dbReference type="EMBL" id="CP000116">
    <property type="protein sequence ID" value="AAZ97539.1"/>
    <property type="molecule type" value="Genomic_DNA"/>
</dbReference>
<evidence type="ECO:0000256" key="2">
    <source>
        <dbReference type="HAMAP-Rule" id="MF_00055"/>
    </source>
</evidence>
<dbReference type="HOGENOM" id="CLU_045107_0_0_4"/>
<reference evidence="4 5" key="1">
    <citation type="journal article" date="2006" name="J. Bacteriol.">
        <title>The genome sequence of the obligately chemolithoautotrophic, facultatively anaerobic bacterium Thiobacillus denitrificans.</title>
        <authorList>
            <person name="Beller H.R."/>
            <person name="Chain P.S."/>
            <person name="Letain T.E."/>
            <person name="Chakicherla A."/>
            <person name="Larimer F.W."/>
            <person name="Richardson P.M."/>
            <person name="Coleman M.A."/>
            <person name="Wood A.P."/>
            <person name="Kelly D.P."/>
        </authorList>
    </citation>
    <scope>NUCLEOTIDE SEQUENCE [LARGE SCALE GENOMIC DNA]</scope>
    <source>
        <strain evidence="4 5">ATCC 25259</strain>
    </source>
</reference>
<accession>Q3SII9</accession>
<keyword evidence="5" id="KW-1185">Reference proteome</keyword>
<sequence length="464" mass="50038">MPTVRPAAVAGLFYPDDPVVLTQTLDALLAEGEAGAERLTPKAVIVPHAGYIYSGPIAAAAYARLGDLKGRIRRVVLLGPAHRVFVRGLALPEAERFVTPLGEVTIDREAIELLAALPQVTRSDAAHQMEHSLEVQLPFLQRVLGDFTLVPLAVGQARAEEVAEVLDALWGGDETLIVISSDLSHFLPAPLARQSDRAAADAILALEPQLSHEQACGATPVNGLLLAARRHGLRPLELDLRNSSDTAGDPERVVGYGAFAFVKDDAAARPRGNSSAQSEPDKGPTLLQLARAEIAAQLGQPATPPPAHAWLHEPGACFVTLTRRGELRGCIGTLEAHRPLAVDVRENAFAAAFRDPRFGPLSRAEFGEIRVEVSLLSPTEALAVASEEHALAALRPGVDGIVFEYRHFRSTFLPQVWEQLPEPADFLAQLKRKAGLPSDFWADEVRLSRYTVTKWKEGGADEHS</sequence>
<dbReference type="KEGG" id="tbd:Tbd_1586"/>
<dbReference type="STRING" id="292415.Tbd_1586"/>
<comment type="similarity">
    <text evidence="1 2">Belongs to the MEMO1 family.</text>
</comment>
<name>Q3SII9_THIDA</name>
<dbReference type="InterPro" id="IPR023473">
    <property type="entry name" value="AMMECR1"/>
</dbReference>
<dbReference type="NCBIfam" id="TIGR04336">
    <property type="entry name" value="AmmeMemoSam_B"/>
    <property type="match status" value="1"/>
</dbReference>
<dbReference type="Proteomes" id="UP000008291">
    <property type="component" value="Chromosome"/>
</dbReference>
<feature type="domain" description="AMMECR1" evidence="3">
    <location>
        <begin position="281"/>
        <end position="464"/>
    </location>
</feature>
<protein>
    <recommendedName>
        <fullName evidence="2">MEMO1 family protein Tbd_1586</fullName>
    </recommendedName>
</protein>
<dbReference type="InterPro" id="IPR002733">
    <property type="entry name" value="AMMECR1_domain"/>
</dbReference>
<evidence type="ECO:0000313" key="4">
    <source>
        <dbReference type="EMBL" id="AAZ97539.1"/>
    </source>
</evidence>
<dbReference type="Gene3D" id="3.30.1490.150">
    <property type="entry name" value="Hypothetical protein ph0010, domain 2"/>
    <property type="match status" value="1"/>
</dbReference>
<dbReference type="Gene3D" id="3.30.700.20">
    <property type="entry name" value="Hypothetical protein ph0010, domain 1"/>
    <property type="match status" value="1"/>
</dbReference>
<dbReference type="SUPFAM" id="SSF143447">
    <property type="entry name" value="AMMECR1-like"/>
    <property type="match status" value="1"/>
</dbReference>
<dbReference type="InterPro" id="IPR027485">
    <property type="entry name" value="AMMECR1_N"/>
</dbReference>
<dbReference type="Pfam" id="PF01875">
    <property type="entry name" value="Memo"/>
    <property type="match status" value="1"/>
</dbReference>
<organism evidence="4 5">
    <name type="scientific">Thiobacillus denitrificans (strain ATCC 25259 / T1)</name>
    <dbReference type="NCBI Taxonomy" id="292415"/>
    <lineage>
        <taxon>Bacteria</taxon>
        <taxon>Pseudomonadati</taxon>
        <taxon>Pseudomonadota</taxon>
        <taxon>Betaproteobacteria</taxon>
        <taxon>Nitrosomonadales</taxon>
        <taxon>Thiobacillaceae</taxon>
        <taxon>Thiobacillus</taxon>
    </lineage>
</organism>
<dbReference type="HAMAP" id="MF_00055">
    <property type="entry name" value="MEMO1"/>
    <property type="match status" value="1"/>
</dbReference>
<dbReference type="InterPro" id="IPR027623">
    <property type="entry name" value="AmmeMemoSam_A"/>
</dbReference>
<evidence type="ECO:0000259" key="3">
    <source>
        <dbReference type="PROSITE" id="PS51112"/>
    </source>
</evidence>
<dbReference type="NCBIfam" id="TIGR00296">
    <property type="entry name" value="TIGR00296 family protein"/>
    <property type="match status" value="1"/>
</dbReference>
<evidence type="ECO:0000256" key="1">
    <source>
        <dbReference type="ARBA" id="ARBA00006315"/>
    </source>
</evidence>
<dbReference type="eggNOG" id="COG2078">
    <property type="taxonomic scope" value="Bacteria"/>
</dbReference>
<dbReference type="RefSeq" id="WP_011312098.1">
    <property type="nucleotide sequence ID" value="NC_007404.1"/>
</dbReference>
<dbReference type="PROSITE" id="PS51112">
    <property type="entry name" value="AMMECR1"/>
    <property type="match status" value="1"/>
</dbReference>
<dbReference type="PANTHER" id="PTHR11060:SF0">
    <property type="entry name" value="PROTEIN MEMO1"/>
    <property type="match status" value="1"/>
</dbReference>
<dbReference type="Pfam" id="PF01871">
    <property type="entry name" value="AMMECR1"/>
    <property type="match status" value="1"/>
</dbReference>
<dbReference type="InterPro" id="IPR002737">
    <property type="entry name" value="MEMO1_fam"/>
</dbReference>
<gene>
    <name evidence="4" type="ordered locus">Tbd_1586</name>
</gene>
<dbReference type="PANTHER" id="PTHR11060">
    <property type="entry name" value="PROTEIN MEMO1"/>
    <property type="match status" value="1"/>
</dbReference>
<dbReference type="Gene3D" id="3.40.830.10">
    <property type="entry name" value="LigB-like"/>
    <property type="match status" value="1"/>
</dbReference>
<evidence type="ECO:0000313" key="5">
    <source>
        <dbReference type="Proteomes" id="UP000008291"/>
    </source>
</evidence>
<dbReference type="eggNOG" id="COG1355">
    <property type="taxonomic scope" value="Bacteria"/>
</dbReference>